<evidence type="ECO:0000256" key="1">
    <source>
        <dbReference type="ARBA" id="ARBA00022769"/>
    </source>
</evidence>
<dbReference type="Pfam" id="PF03104">
    <property type="entry name" value="DNA_pol_B_exo1"/>
    <property type="match status" value="1"/>
</dbReference>
<dbReference type="GO" id="GO:0008296">
    <property type="term" value="F:3'-5'-DNA exonuclease activity"/>
    <property type="evidence" value="ECO:0007669"/>
    <property type="project" value="TreeGrafter"/>
</dbReference>
<dbReference type="SUPFAM" id="SSF53098">
    <property type="entry name" value="Ribonuclease H-like"/>
    <property type="match status" value="1"/>
</dbReference>
<keyword evidence="1" id="KW-0228">DNA excision</keyword>
<evidence type="ECO:0000259" key="7">
    <source>
        <dbReference type="Pfam" id="PF24065"/>
    </source>
</evidence>
<evidence type="ECO:0000259" key="5">
    <source>
        <dbReference type="Pfam" id="PF03104"/>
    </source>
</evidence>
<sequence>MFDDAEMDAEDMEGQAGHDVIPVGDLFSADLNPRWRRPPAPTLNPAVDKLVFQQIDLDYYLGTAVAGMPGQTQGKVPIIRMFGVTDSGNSVCCHVHGFAPYFYVPAPAGFKSDYLGEFQRELNGVVLKDMRSNKDNISVTVLAVDITRKESMYGYHGKRILDFLKITMAMPRLIAPAKRLLEQGFKFGPFPIQSYQSYEANIDFEIRFMVDCDVVGCCWIELPKNAFRVREEKTLETHLSIREGLLCQYEVDVGWNDMISHPQRGTGSESHHFENLPEADKDPVIQIASMVQRQGETEPFIRTVFTLQSCASIVGSQIFCFTQEKQLLQSWAEFLRTVDPDIITGYNIQNFDFPY</sequence>
<dbReference type="InterPro" id="IPR056435">
    <property type="entry name" value="DPOD/Z_N"/>
</dbReference>
<dbReference type="InterPro" id="IPR050240">
    <property type="entry name" value="DNA_pol_type-B"/>
</dbReference>
<evidence type="ECO:0000313" key="8">
    <source>
        <dbReference type="EMBL" id="KAK7939733.1"/>
    </source>
</evidence>
<dbReference type="PANTHER" id="PTHR10322">
    <property type="entry name" value="DNA POLYMERASE CATALYTIC SUBUNIT"/>
    <property type="match status" value="1"/>
</dbReference>
<comment type="catalytic activity">
    <reaction evidence="4">
        <text>DNA(n) + a 2'-deoxyribonucleoside 5'-triphosphate = DNA(n+1) + diphosphate</text>
        <dbReference type="Rhea" id="RHEA:22508"/>
        <dbReference type="Rhea" id="RHEA-COMP:17339"/>
        <dbReference type="Rhea" id="RHEA-COMP:17340"/>
        <dbReference type="ChEBI" id="CHEBI:33019"/>
        <dbReference type="ChEBI" id="CHEBI:61560"/>
        <dbReference type="ChEBI" id="CHEBI:173112"/>
        <dbReference type="EC" id="2.7.7.7"/>
    </reaction>
</comment>
<dbReference type="GO" id="GO:0045004">
    <property type="term" value="P:DNA replication proofreading"/>
    <property type="evidence" value="ECO:0007669"/>
    <property type="project" value="TreeGrafter"/>
</dbReference>
<dbReference type="GO" id="GO:0006297">
    <property type="term" value="P:nucleotide-excision repair, DNA gap filling"/>
    <property type="evidence" value="ECO:0007669"/>
    <property type="project" value="TreeGrafter"/>
</dbReference>
<dbReference type="EMBL" id="JBBPFD010000002">
    <property type="protein sequence ID" value="KAK7939733.1"/>
    <property type="molecule type" value="Genomic_DNA"/>
</dbReference>
<dbReference type="InterPro" id="IPR036397">
    <property type="entry name" value="RNaseH_sf"/>
</dbReference>
<organism evidence="8 9">
    <name type="scientific">Mugilogobius chulae</name>
    <name type="common">yellowstripe goby</name>
    <dbReference type="NCBI Taxonomy" id="88201"/>
    <lineage>
        <taxon>Eukaryota</taxon>
        <taxon>Metazoa</taxon>
        <taxon>Chordata</taxon>
        <taxon>Craniata</taxon>
        <taxon>Vertebrata</taxon>
        <taxon>Euteleostomi</taxon>
        <taxon>Actinopterygii</taxon>
        <taxon>Neopterygii</taxon>
        <taxon>Teleostei</taxon>
        <taxon>Neoteleostei</taxon>
        <taxon>Acanthomorphata</taxon>
        <taxon>Gobiaria</taxon>
        <taxon>Gobiiformes</taxon>
        <taxon>Gobioidei</taxon>
        <taxon>Gobiidae</taxon>
        <taxon>Gobionellinae</taxon>
        <taxon>Mugilogobius</taxon>
    </lineage>
</organism>
<dbReference type="AlphaFoldDB" id="A0AAW0PX65"/>
<feature type="domain" description="DNA-directed DNA polymerase family B exonuclease" evidence="5">
    <location>
        <begin position="195"/>
        <end position="355"/>
    </location>
</feature>
<dbReference type="InterPro" id="IPR056447">
    <property type="entry name" value="REV3_N"/>
</dbReference>
<evidence type="ECO:0000259" key="6">
    <source>
        <dbReference type="Pfam" id="PF24055"/>
    </source>
</evidence>
<dbReference type="InterPro" id="IPR012337">
    <property type="entry name" value="RNaseH-like_sf"/>
</dbReference>
<dbReference type="Pfam" id="PF24055">
    <property type="entry name" value="POL3_N"/>
    <property type="match status" value="1"/>
</dbReference>
<proteinExistence type="predicted"/>
<evidence type="ECO:0000256" key="2">
    <source>
        <dbReference type="ARBA" id="ARBA00024411"/>
    </source>
</evidence>
<accession>A0AAW0PX65</accession>
<feature type="domain" description="DNA polymerase zeta catalytic subunit N-terminal" evidence="7">
    <location>
        <begin position="55"/>
        <end position="96"/>
    </location>
</feature>
<dbReference type="InterPro" id="IPR006133">
    <property type="entry name" value="DNA-dir_DNA_pol_B_exonuc"/>
</dbReference>
<dbReference type="GO" id="GO:0003676">
    <property type="term" value="F:nucleic acid binding"/>
    <property type="evidence" value="ECO:0007669"/>
    <property type="project" value="InterPro"/>
</dbReference>
<dbReference type="GO" id="GO:0003887">
    <property type="term" value="F:DNA-directed DNA polymerase activity"/>
    <property type="evidence" value="ECO:0007669"/>
    <property type="project" value="UniProtKB-EC"/>
</dbReference>
<dbReference type="GO" id="GO:0043625">
    <property type="term" value="C:delta DNA polymerase complex"/>
    <property type="evidence" value="ECO:0007669"/>
    <property type="project" value="TreeGrafter"/>
</dbReference>
<reference evidence="9" key="1">
    <citation type="submission" date="2024-04" db="EMBL/GenBank/DDBJ databases">
        <title>Salinicola lusitanus LLJ914,a marine bacterium isolated from the Okinawa Trough.</title>
        <authorList>
            <person name="Li J."/>
        </authorList>
    </citation>
    <scope>NUCLEOTIDE SEQUENCE [LARGE SCALE GENOMIC DNA]</scope>
</reference>
<name>A0AAW0PX65_9GOBI</name>
<keyword evidence="9" id="KW-1185">Reference proteome</keyword>
<dbReference type="PANTHER" id="PTHR10322:SF23">
    <property type="entry name" value="DNA POLYMERASE DELTA CATALYTIC SUBUNIT"/>
    <property type="match status" value="1"/>
</dbReference>
<dbReference type="Proteomes" id="UP001460270">
    <property type="component" value="Unassembled WGS sequence"/>
</dbReference>
<comment type="caution">
    <text evidence="8">The sequence shown here is derived from an EMBL/GenBank/DDBJ whole genome shotgun (WGS) entry which is preliminary data.</text>
</comment>
<dbReference type="FunFam" id="3.30.342.10:FF:000003">
    <property type="entry name" value="DNA polymerase"/>
    <property type="match status" value="1"/>
</dbReference>
<dbReference type="GO" id="GO:0006287">
    <property type="term" value="P:base-excision repair, gap-filling"/>
    <property type="evidence" value="ECO:0007669"/>
    <property type="project" value="TreeGrafter"/>
</dbReference>
<evidence type="ECO:0000313" key="9">
    <source>
        <dbReference type="Proteomes" id="UP001460270"/>
    </source>
</evidence>
<feature type="domain" description="DNA polymerase delta/zeta catalytic subunit N-terminal" evidence="6">
    <location>
        <begin position="97"/>
        <end position="174"/>
    </location>
</feature>
<evidence type="ECO:0000256" key="4">
    <source>
        <dbReference type="ARBA" id="ARBA00049244"/>
    </source>
</evidence>
<gene>
    <name evidence="8" type="ORF">WMY93_003059</name>
</gene>
<protein>
    <recommendedName>
        <fullName evidence="2">DNA polymerase delta catalytic subunit</fullName>
    </recommendedName>
    <alternativeName>
        <fullName evidence="3">3'-5' exodeoxyribonuclease</fullName>
    </alternativeName>
</protein>
<evidence type="ECO:0000256" key="3">
    <source>
        <dbReference type="ARBA" id="ARBA00042791"/>
    </source>
</evidence>
<dbReference type="Pfam" id="PF24065">
    <property type="entry name" value="REV3_N"/>
    <property type="match status" value="1"/>
</dbReference>
<dbReference type="Gene3D" id="3.30.342.10">
    <property type="entry name" value="DNA Polymerase, chain B, domain 1"/>
    <property type="match status" value="1"/>
</dbReference>
<dbReference type="Gene3D" id="3.30.420.10">
    <property type="entry name" value="Ribonuclease H-like superfamily/Ribonuclease H"/>
    <property type="match status" value="1"/>
</dbReference>